<name>A0AAD7CAD6_9AGAR</name>
<protein>
    <submittedName>
        <fullName evidence="1">Uncharacterized protein</fullName>
    </submittedName>
</protein>
<sequence length="112" mass="11411">MDYIGGVAPIVTTFGPGNLHHLAYGPLASTTGLPDIAGFVPTSNEGTSHFLLGFSYAYAGVGNSWTNATGVPANGQIVLGLNVASTAAAARDHGSPPNTLVAYRIPDNLDLD</sequence>
<keyword evidence="2" id="KW-1185">Reference proteome</keyword>
<dbReference type="Proteomes" id="UP001221142">
    <property type="component" value="Unassembled WGS sequence"/>
</dbReference>
<evidence type="ECO:0000313" key="2">
    <source>
        <dbReference type="Proteomes" id="UP001221142"/>
    </source>
</evidence>
<dbReference type="AlphaFoldDB" id="A0AAD7CAD6"/>
<gene>
    <name evidence="1" type="ORF">FB45DRAFT_861173</name>
</gene>
<comment type="caution">
    <text evidence="1">The sequence shown here is derived from an EMBL/GenBank/DDBJ whole genome shotgun (WGS) entry which is preliminary data.</text>
</comment>
<accession>A0AAD7CAD6</accession>
<proteinExistence type="predicted"/>
<organism evidence="1 2">
    <name type="scientific">Roridomyces roridus</name>
    <dbReference type="NCBI Taxonomy" id="1738132"/>
    <lineage>
        <taxon>Eukaryota</taxon>
        <taxon>Fungi</taxon>
        <taxon>Dikarya</taxon>
        <taxon>Basidiomycota</taxon>
        <taxon>Agaricomycotina</taxon>
        <taxon>Agaricomycetes</taxon>
        <taxon>Agaricomycetidae</taxon>
        <taxon>Agaricales</taxon>
        <taxon>Marasmiineae</taxon>
        <taxon>Mycenaceae</taxon>
        <taxon>Roridomyces</taxon>
    </lineage>
</organism>
<reference evidence="1" key="1">
    <citation type="submission" date="2023-03" db="EMBL/GenBank/DDBJ databases">
        <title>Massive genome expansion in bonnet fungi (Mycena s.s.) driven by repeated elements and novel gene families across ecological guilds.</title>
        <authorList>
            <consortium name="Lawrence Berkeley National Laboratory"/>
            <person name="Harder C.B."/>
            <person name="Miyauchi S."/>
            <person name="Viragh M."/>
            <person name="Kuo A."/>
            <person name="Thoen E."/>
            <person name="Andreopoulos B."/>
            <person name="Lu D."/>
            <person name="Skrede I."/>
            <person name="Drula E."/>
            <person name="Henrissat B."/>
            <person name="Morin E."/>
            <person name="Kohler A."/>
            <person name="Barry K."/>
            <person name="LaButti K."/>
            <person name="Morin E."/>
            <person name="Salamov A."/>
            <person name="Lipzen A."/>
            <person name="Mereny Z."/>
            <person name="Hegedus B."/>
            <person name="Baldrian P."/>
            <person name="Stursova M."/>
            <person name="Weitz H."/>
            <person name="Taylor A."/>
            <person name="Grigoriev I.V."/>
            <person name="Nagy L.G."/>
            <person name="Martin F."/>
            <person name="Kauserud H."/>
        </authorList>
    </citation>
    <scope>NUCLEOTIDE SEQUENCE</scope>
    <source>
        <strain evidence="1">9284</strain>
    </source>
</reference>
<dbReference type="EMBL" id="JARKIF010000003">
    <property type="protein sequence ID" value="KAJ7643551.1"/>
    <property type="molecule type" value="Genomic_DNA"/>
</dbReference>
<evidence type="ECO:0000313" key="1">
    <source>
        <dbReference type="EMBL" id="KAJ7643551.1"/>
    </source>
</evidence>